<dbReference type="CTD" id="414919"/>
<dbReference type="AlphaFoldDB" id="A0A7M7RBD9"/>
<sequence length="265" mass="30083">MLILRNISRPFGSLNQLRPCSPFRENCWNLSSKLDAKGDCFVASASRNCSTSSPADSAKGTVLNRSPAQYEQGQSPEPKIREYFYFIDHQGQLFLDDARVKNFITCFKDKKFLAFFFRRLKQNSFEHYKDSFPYLSPCGVERNFVRCDDRPIVFTHIIPDPDEPTGPGLLSCNFTGDAVTVKFEPEKVCMLPISGRIYHPAPRKTGGVGLIKSSIAIDISTCLEFGEKGEYSPPTHFTWMGKRYTLTNEVLDLMTDSEKSELEDR</sequence>
<name>A0A7M7RBD9_STRPU</name>
<reference evidence="4" key="1">
    <citation type="submission" date="2015-02" db="EMBL/GenBank/DDBJ databases">
        <title>Genome sequencing for Strongylocentrotus purpuratus.</title>
        <authorList>
            <person name="Murali S."/>
            <person name="Liu Y."/>
            <person name="Vee V."/>
            <person name="English A."/>
            <person name="Wang M."/>
            <person name="Skinner E."/>
            <person name="Han Y."/>
            <person name="Muzny D.M."/>
            <person name="Worley K.C."/>
            <person name="Gibbs R.A."/>
        </authorList>
    </citation>
    <scope>NUCLEOTIDE SEQUENCE</scope>
</reference>
<evidence type="ECO:0000313" key="3">
    <source>
        <dbReference type="EnsemblMetazoa" id="XP_784244"/>
    </source>
</evidence>
<dbReference type="OrthoDB" id="10260024at2759"/>
<dbReference type="InterPro" id="IPR028108">
    <property type="entry name" value="DUF4505"/>
</dbReference>
<evidence type="ECO:0000256" key="2">
    <source>
        <dbReference type="SAM" id="MobiDB-lite"/>
    </source>
</evidence>
<dbReference type="Pfam" id="PF14956">
    <property type="entry name" value="DUF4505"/>
    <property type="match status" value="1"/>
</dbReference>
<dbReference type="PANTHER" id="PTHR31449">
    <property type="entry name" value="UPF0598 PROTEIN C8ORF82"/>
    <property type="match status" value="1"/>
</dbReference>
<organism evidence="3 4">
    <name type="scientific">Strongylocentrotus purpuratus</name>
    <name type="common">Purple sea urchin</name>
    <dbReference type="NCBI Taxonomy" id="7668"/>
    <lineage>
        <taxon>Eukaryota</taxon>
        <taxon>Metazoa</taxon>
        <taxon>Echinodermata</taxon>
        <taxon>Eleutherozoa</taxon>
        <taxon>Echinozoa</taxon>
        <taxon>Echinoidea</taxon>
        <taxon>Euechinoidea</taxon>
        <taxon>Echinacea</taxon>
        <taxon>Camarodonta</taxon>
        <taxon>Echinidea</taxon>
        <taxon>Strongylocentrotidae</taxon>
        <taxon>Strongylocentrotus</taxon>
    </lineage>
</organism>
<reference evidence="3" key="2">
    <citation type="submission" date="2021-01" db="UniProtKB">
        <authorList>
            <consortium name="EnsemblMetazoa"/>
        </authorList>
    </citation>
    <scope>IDENTIFICATION</scope>
</reference>
<comment type="similarity">
    <text evidence="1">Belongs to the UPF0598 family.</text>
</comment>
<dbReference type="OMA" id="PIVFTEI"/>
<proteinExistence type="inferred from homology"/>
<dbReference type="RefSeq" id="XP_784244.2">
    <property type="nucleotide sequence ID" value="XM_779151.5"/>
</dbReference>
<accession>A0A7M7RBD9</accession>
<protein>
    <submittedName>
        <fullName evidence="3">Uncharacterized protein</fullName>
    </submittedName>
</protein>
<dbReference type="EnsemblMetazoa" id="XM_779151">
    <property type="protein sequence ID" value="XP_784244"/>
    <property type="gene ID" value="LOC579016"/>
</dbReference>
<evidence type="ECO:0000256" key="1">
    <source>
        <dbReference type="ARBA" id="ARBA00006322"/>
    </source>
</evidence>
<dbReference type="GeneID" id="579016"/>
<dbReference type="KEGG" id="spu:579016"/>
<keyword evidence="4" id="KW-1185">Reference proteome</keyword>
<dbReference type="InParanoid" id="A0A7M7RBD9"/>
<feature type="region of interest" description="Disordered" evidence="2">
    <location>
        <begin position="47"/>
        <end position="75"/>
    </location>
</feature>
<evidence type="ECO:0000313" key="4">
    <source>
        <dbReference type="Proteomes" id="UP000007110"/>
    </source>
</evidence>
<dbReference type="Proteomes" id="UP000007110">
    <property type="component" value="Unassembled WGS sequence"/>
</dbReference>
<dbReference type="PANTHER" id="PTHR31449:SF3">
    <property type="entry name" value="UPF0598 PROTEIN C8ORF82"/>
    <property type="match status" value="1"/>
</dbReference>
<feature type="compositionally biased region" description="Polar residues" evidence="2">
    <location>
        <begin position="63"/>
        <end position="75"/>
    </location>
</feature>
<dbReference type="FunCoup" id="A0A7M7RBD9">
    <property type="interactions" value="666"/>
</dbReference>